<sequence>MNSHKHSPGSIISNISKINSETNDEVINDTDNKKKMIEWSYDNEEILAEWCDIAQCYKWLNHHAHDYYSSLHAWFTIPAITFSTISGTASFASASIPIEFQSYAPMAIGTINILIGILTTIQQYLKVSELKESYRLAAISWDKYARNICIELSKSPIERIDAGTFLKFSRQEYDRLMESNQSIPPHIVAKFRRNFRGKTAEEKKRFDLIKKPDICDVIVSINEKRHMWFPNRHQDEPTETDSIDTTSTFRDYMIFKQNTINNRKIPYLVDNIPEPEQHNKRPYDRKFSKENLFKHDHLYDNNDNDNENNSTTCSEINNENTAKKIMEYNRRRSNENINHMSAPRRHSNSSDYRRSPSELVVQRLSAPLPKDQSAPRRTSKEYAMNMKDTFFKKLFYRSPSNGEETQSTKPYSKLGRDKKIFEKETYQNDSEKTTSVSRSNTPRNKNKNDIETGLLSKFYGDIRSPSESVTKRLQGTEAHMPNSSGLCYNKATFRVSSEEAFSPLPKTPSPKHSSIRKSSSMNKMYGISDHVSETTNDSFSEPEPYDEMSLSNNNNNPRNRTRSDSHASADNYYYKNNVPREKESRSHKETPITLIPFNSLDAGKEEQNSNNSSNSSLQIKHPNKIVKRVTHESDSKSEPKVDEVGSATEGRNLAPPTAVQRRRMDNTGNKDVVEESNGENITISFQEDEDTDIRRDNRKRSEKSYDT</sequence>
<feature type="region of interest" description="Disordered" evidence="1">
    <location>
        <begin position="499"/>
        <end position="518"/>
    </location>
</feature>
<feature type="region of interest" description="Disordered" evidence="1">
    <location>
        <begin position="333"/>
        <end position="379"/>
    </location>
</feature>
<dbReference type="EMBL" id="MN740154">
    <property type="protein sequence ID" value="QHT90539.1"/>
    <property type="molecule type" value="Genomic_DNA"/>
</dbReference>
<protein>
    <recommendedName>
        <fullName evidence="3">SMODS and SLOG-associating 2TM effector domain-containing protein</fullName>
    </recommendedName>
</protein>
<accession>A0A6C0ICQ8</accession>
<dbReference type="NCBIfam" id="NF033632">
    <property type="entry name" value="SLATT_4"/>
    <property type="match status" value="1"/>
</dbReference>
<proteinExistence type="predicted"/>
<feature type="compositionally biased region" description="Basic and acidic residues" evidence="1">
    <location>
        <begin position="578"/>
        <end position="590"/>
    </location>
</feature>
<dbReference type="AlphaFoldDB" id="A0A6C0ICQ8"/>
<feature type="compositionally biased region" description="Basic and acidic residues" evidence="1">
    <location>
        <begin position="414"/>
        <end position="432"/>
    </location>
</feature>
<feature type="compositionally biased region" description="Polar residues" evidence="1">
    <location>
        <begin position="398"/>
        <end position="410"/>
    </location>
</feature>
<feature type="region of interest" description="Disordered" evidence="1">
    <location>
        <begin position="465"/>
        <end position="485"/>
    </location>
</feature>
<organism evidence="2">
    <name type="scientific">viral metagenome</name>
    <dbReference type="NCBI Taxonomy" id="1070528"/>
    <lineage>
        <taxon>unclassified sequences</taxon>
        <taxon>metagenomes</taxon>
        <taxon>organismal metagenomes</taxon>
    </lineage>
</organism>
<reference evidence="2" key="1">
    <citation type="journal article" date="2020" name="Nature">
        <title>Giant virus diversity and host interactions through global metagenomics.</title>
        <authorList>
            <person name="Schulz F."/>
            <person name="Roux S."/>
            <person name="Paez-Espino D."/>
            <person name="Jungbluth S."/>
            <person name="Walsh D.A."/>
            <person name="Denef V.J."/>
            <person name="McMahon K.D."/>
            <person name="Konstantinidis K.T."/>
            <person name="Eloe-Fadrosh E.A."/>
            <person name="Kyrpides N.C."/>
            <person name="Woyke T."/>
        </authorList>
    </citation>
    <scope>NUCLEOTIDE SEQUENCE</scope>
    <source>
        <strain evidence="2">GVMAG-M-3300023184-68</strain>
    </source>
</reference>
<evidence type="ECO:0000256" key="1">
    <source>
        <dbReference type="SAM" id="MobiDB-lite"/>
    </source>
</evidence>
<feature type="compositionally biased region" description="Polar residues" evidence="1">
    <location>
        <begin position="433"/>
        <end position="443"/>
    </location>
</feature>
<feature type="compositionally biased region" description="Basic and acidic residues" evidence="1">
    <location>
        <begin position="629"/>
        <end position="643"/>
    </location>
</feature>
<evidence type="ECO:0000313" key="2">
    <source>
        <dbReference type="EMBL" id="QHT90539.1"/>
    </source>
</evidence>
<feature type="region of interest" description="Disordered" evidence="1">
    <location>
        <begin position="397"/>
        <end position="452"/>
    </location>
</feature>
<feature type="region of interest" description="Disordered" evidence="1">
    <location>
        <begin position="532"/>
        <end position="707"/>
    </location>
</feature>
<name>A0A6C0ICQ8_9ZZZZ</name>
<evidence type="ECO:0008006" key="3">
    <source>
        <dbReference type="Google" id="ProtNLM"/>
    </source>
</evidence>